<dbReference type="Proteomes" id="UP001062846">
    <property type="component" value="Chromosome 1"/>
</dbReference>
<reference evidence="1" key="1">
    <citation type="submission" date="2022-02" db="EMBL/GenBank/DDBJ databases">
        <title>Plant Genome Project.</title>
        <authorList>
            <person name="Zhang R.-G."/>
        </authorList>
    </citation>
    <scope>NUCLEOTIDE SEQUENCE</scope>
    <source>
        <strain evidence="1">AT1</strain>
    </source>
</reference>
<dbReference type="EMBL" id="CM046388">
    <property type="protein sequence ID" value="KAI8573676.1"/>
    <property type="molecule type" value="Genomic_DNA"/>
</dbReference>
<gene>
    <name evidence="1" type="ORF">RHMOL_Rhmol01G0295700</name>
</gene>
<protein>
    <submittedName>
        <fullName evidence="1">Uncharacterized protein</fullName>
    </submittedName>
</protein>
<organism evidence="1 2">
    <name type="scientific">Rhododendron molle</name>
    <name type="common">Chinese azalea</name>
    <name type="synonym">Azalea mollis</name>
    <dbReference type="NCBI Taxonomy" id="49168"/>
    <lineage>
        <taxon>Eukaryota</taxon>
        <taxon>Viridiplantae</taxon>
        <taxon>Streptophyta</taxon>
        <taxon>Embryophyta</taxon>
        <taxon>Tracheophyta</taxon>
        <taxon>Spermatophyta</taxon>
        <taxon>Magnoliopsida</taxon>
        <taxon>eudicotyledons</taxon>
        <taxon>Gunneridae</taxon>
        <taxon>Pentapetalae</taxon>
        <taxon>asterids</taxon>
        <taxon>Ericales</taxon>
        <taxon>Ericaceae</taxon>
        <taxon>Ericoideae</taxon>
        <taxon>Rhodoreae</taxon>
        <taxon>Rhododendron</taxon>
    </lineage>
</organism>
<evidence type="ECO:0000313" key="1">
    <source>
        <dbReference type="EMBL" id="KAI8573676.1"/>
    </source>
</evidence>
<accession>A0ACC0Q8D5</accession>
<sequence length="490" mass="55098">MGQSWFEPMRRRAPRRVWLGFQKSMGVLVGGNHTSSRRLFLKALLFALAMATVMFFQIVHDVETLEPLATGLHDCQLSIGSNPYGNFTGFMNPVSKFRNPFSRLSFSTPCNNDTWDLTIGVVKELMEKKLLDFGAKALCVGEGSASSVLALRELGFDRAFGIERHPFFSILKRRFVYELDFKDNYFDFVFSRALDRVSVPALLVLEIERVLQPGGTGAMLVGASKFYSAGLIRSATPVSSFLRSSNVVHVCGISTFTLVIFKKRFDKVAFFEHYRLPSECQSVTNNKPFIEHMEPLVDENSGPIATNFSYLPEFMNITSTKRMIYINIGAGEFLNSTLADIFKPFYPVEPQAFNVYVVDHDATALSSYVKNPGVNFVYHPGLAGDKAIITSISSDEYFSAPVDEEEFDFISWFERTVENGDFVVLMMNARPVELKILFELFERGAICHVDELFLRCSQGADCANAVCGDCMSLFRGLRNSGVFVHRWLGN</sequence>
<proteinExistence type="predicted"/>
<keyword evidence="2" id="KW-1185">Reference proteome</keyword>
<name>A0ACC0Q8D5_RHOML</name>
<evidence type="ECO:0000313" key="2">
    <source>
        <dbReference type="Proteomes" id="UP001062846"/>
    </source>
</evidence>
<comment type="caution">
    <text evidence="1">The sequence shown here is derived from an EMBL/GenBank/DDBJ whole genome shotgun (WGS) entry which is preliminary data.</text>
</comment>